<dbReference type="Pfam" id="PF14564">
    <property type="entry name" value="Membrane_bind"/>
    <property type="match status" value="1"/>
</dbReference>
<evidence type="ECO:0000259" key="2">
    <source>
        <dbReference type="Pfam" id="PF14564"/>
    </source>
</evidence>
<dbReference type="InterPro" id="IPR038423">
    <property type="entry name" value="CAD_C_sf"/>
</dbReference>
<evidence type="ECO:0000313" key="3">
    <source>
        <dbReference type="EMBL" id="EGC32638.1"/>
    </source>
</evidence>
<protein>
    <submittedName>
        <fullName evidence="3">Uncharacterized protein</fullName>
    </submittedName>
</protein>
<dbReference type="Gene3D" id="2.60.40.1720">
    <property type="entry name" value="Calcium-dependent cell adhesion molecule-1"/>
    <property type="match status" value="1"/>
</dbReference>
<evidence type="ECO:0000313" key="4">
    <source>
        <dbReference type="Proteomes" id="UP000001064"/>
    </source>
</evidence>
<feature type="domain" description="Calcium-dependent cell adhesion molecule 1 membrane-binding" evidence="2">
    <location>
        <begin position="105"/>
        <end position="203"/>
    </location>
</feature>
<dbReference type="Proteomes" id="UP000001064">
    <property type="component" value="Unassembled WGS sequence"/>
</dbReference>
<dbReference type="KEGG" id="dpp:DICPUDRAFT_155380"/>
<dbReference type="InterPro" id="IPR015059">
    <property type="entry name" value="Ca_cell_adhesion_N_dom"/>
</dbReference>
<dbReference type="InterPro" id="IPR052885">
    <property type="entry name" value="Dictyostelium_CAD"/>
</dbReference>
<dbReference type="AlphaFoldDB" id="F0ZTU8"/>
<organism evidence="3 4">
    <name type="scientific">Dictyostelium purpureum</name>
    <name type="common">Slime mold</name>
    <dbReference type="NCBI Taxonomy" id="5786"/>
    <lineage>
        <taxon>Eukaryota</taxon>
        <taxon>Amoebozoa</taxon>
        <taxon>Evosea</taxon>
        <taxon>Eumycetozoa</taxon>
        <taxon>Dictyostelia</taxon>
        <taxon>Dictyosteliales</taxon>
        <taxon>Dictyosteliaceae</taxon>
        <taxon>Dictyostelium</taxon>
    </lineage>
</organism>
<dbReference type="PANTHER" id="PTHR38083:SF1">
    <property type="entry name" value="CALCIUM-DEPENDENT CELL ADHESION MOLECULE 1-RELATED"/>
    <property type="match status" value="1"/>
</dbReference>
<gene>
    <name evidence="3" type="ORF">DICPUDRAFT_155380</name>
</gene>
<dbReference type="GO" id="GO:0005516">
    <property type="term" value="F:calmodulin binding"/>
    <property type="evidence" value="ECO:0000318"/>
    <property type="project" value="GO_Central"/>
</dbReference>
<dbReference type="GO" id="GO:0009897">
    <property type="term" value="C:external side of plasma membrane"/>
    <property type="evidence" value="ECO:0000318"/>
    <property type="project" value="GO_Central"/>
</dbReference>
<dbReference type="Pfam" id="PF08964">
    <property type="entry name" value="Crystall_3"/>
    <property type="match status" value="1"/>
</dbReference>
<dbReference type="EMBL" id="GL871183">
    <property type="protein sequence ID" value="EGC32638.1"/>
    <property type="molecule type" value="Genomic_DNA"/>
</dbReference>
<dbReference type="GO" id="GO:0005509">
    <property type="term" value="F:calcium ion binding"/>
    <property type="evidence" value="ECO:0000318"/>
    <property type="project" value="GO_Central"/>
</dbReference>
<sequence length="210" mass="23326">MDFDPRTVAFYTETNLREDEVIYNSGDVIVLKGGDKYYKKFLSCIIGASVECKIFEHGDGHGKSETLKPGSYVFNLSHMNGISRIEVKEGSVDSIMNVRFEIGVNLVTADSFKLTLTPQKDPFVIPLCKNYSKVTLPKLDQNPDITIQVSVQRVESPSEIVASGPAYFKYDSKSGRIYPQKNDKLASSIFINQIDHNSFVFALVGLPGGK</sequence>
<dbReference type="InterPro" id="IPR029283">
    <property type="entry name" value="Membrane-bd"/>
</dbReference>
<dbReference type="GO" id="GO:0005911">
    <property type="term" value="C:cell-cell junction"/>
    <property type="evidence" value="ECO:0000318"/>
    <property type="project" value="GO_Central"/>
</dbReference>
<proteinExistence type="predicted"/>
<name>F0ZTU8_DICPU</name>
<dbReference type="VEuPathDB" id="AmoebaDB:DICPUDRAFT_155380"/>
<reference evidence="4" key="1">
    <citation type="journal article" date="2011" name="Genome Biol.">
        <title>Comparative genomics of the social amoebae Dictyostelium discoideum and Dictyostelium purpureum.</title>
        <authorList>
            <consortium name="US DOE Joint Genome Institute (JGI-PGF)"/>
            <person name="Sucgang R."/>
            <person name="Kuo A."/>
            <person name="Tian X."/>
            <person name="Salerno W."/>
            <person name="Parikh A."/>
            <person name="Feasley C.L."/>
            <person name="Dalin E."/>
            <person name="Tu H."/>
            <person name="Huang E."/>
            <person name="Barry K."/>
            <person name="Lindquist E."/>
            <person name="Shapiro H."/>
            <person name="Bruce D."/>
            <person name="Schmutz J."/>
            <person name="Salamov A."/>
            <person name="Fey P."/>
            <person name="Gaudet P."/>
            <person name="Anjard C."/>
            <person name="Babu M.M."/>
            <person name="Basu S."/>
            <person name="Bushmanova Y."/>
            <person name="van der Wel H."/>
            <person name="Katoh-Kurasawa M."/>
            <person name="Dinh C."/>
            <person name="Coutinho P.M."/>
            <person name="Saito T."/>
            <person name="Elias M."/>
            <person name="Schaap P."/>
            <person name="Kay R.R."/>
            <person name="Henrissat B."/>
            <person name="Eichinger L."/>
            <person name="Rivero F."/>
            <person name="Putnam N.H."/>
            <person name="West C.M."/>
            <person name="Loomis W.F."/>
            <person name="Chisholm R.L."/>
            <person name="Shaulsky G."/>
            <person name="Strassmann J.E."/>
            <person name="Queller D.C."/>
            <person name="Kuspa A."/>
            <person name="Grigoriev I.V."/>
        </authorList>
    </citation>
    <scope>NUCLEOTIDE SEQUENCE [LARGE SCALE GENOMIC DNA]</scope>
    <source>
        <strain evidence="4">QSDP1</strain>
    </source>
</reference>
<dbReference type="Gene3D" id="2.60.20.10">
    <property type="entry name" value="Crystallins"/>
    <property type="match status" value="1"/>
</dbReference>
<keyword evidence="4" id="KW-1185">Reference proteome</keyword>
<dbReference type="RefSeq" id="XP_003290853.1">
    <property type="nucleotide sequence ID" value="XM_003290805.1"/>
</dbReference>
<evidence type="ECO:0000259" key="1">
    <source>
        <dbReference type="Pfam" id="PF08964"/>
    </source>
</evidence>
<feature type="domain" description="Calcium-dependent cell adhesion molecule N-terminal" evidence="1">
    <location>
        <begin position="4"/>
        <end position="88"/>
    </location>
</feature>
<dbReference type="GO" id="GO:0016339">
    <property type="term" value="P:calcium-dependent cell-cell adhesion via plasma membrane cell adhesion molecules"/>
    <property type="evidence" value="ECO:0000318"/>
    <property type="project" value="GO_Central"/>
</dbReference>
<dbReference type="GeneID" id="10508552"/>
<accession>F0ZTU8</accession>
<dbReference type="InParanoid" id="F0ZTU8"/>
<dbReference type="PANTHER" id="PTHR38083">
    <property type="entry name" value="CALCIUM-DEPENDENT CELL ADHESION MOLECULE 1-RELATED"/>
    <property type="match status" value="1"/>
</dbReference>